<evidence type="ECO:0000313" key="8">
    <source>
        <dbReference type="EMBL" id="QDS92286.1"/>
    </source>
</evidence>
<dbReference type="KEGG" id="rml:FF011L_10280"/>
<feature type="domain" description="RNA polymerase sigma factor 70 region 4 type 2" evidence="7">
    <location>
        <begin position="144"/>
        <end position="196"/>
    </location>
</feature>
<dbReference type="CDD" id="cd06171">
    <property type="entry name" value="Sigma70_r4"/>
    <property type="match status" value="1"/>
</dbReference>
<dbReference type="InterPro" id="IPR013324">
    <property type="entry name" value="RNA_pol_sigma_r3/r4-like"/>
</dbReference>
<dbReference type="PANTHER" id="PTHR43133">
    <property type="entry name" value="RNA POLYMERASE ECF-TYPE SIGMA FACTO"/>
    <property type="match status" value="1"/>
</dbReference>
<proteinExistence type="inferred from homology"/>
<keyword evidence="9" id="KW-1185">Reference proteome</keyword>
<dbReference type="SUPFAM" id="SSF88659">
    <property type="entry name" value="Sigma3 and sigma4 domains of RNA polymerase sigma factors"/>
    <property type="match status" value="1"/>
</dbReference>
<dbReference type="AlphaFoldDB" id="A0A517MBM4"/>
<reference evidence="8 9" key="1">
    <citation type="submission" date="2019-02" db="EMBL/GenBank/DDBJ databases">
        <title>Deep-cultivation of Planctomycetes and their phenomic and genomic characterization uncovers novel biology.</title>
        <authorList>
            <person name="Wiegand S."/>
            <person name="Jogler M."/>
            <person name="Boedeker C."/>
            <person name="Pinto D."/>
            <person name="Vollmers J."/>
            <person name="Rivas-Marin E."/>
            <person name="Kohn T."/>
            <person name="Peeters S.H."/>
            <person name="Heuer A."/>
            <person name="Rast P."/>
            <person name="Oberbeckmann S."/>
            <person name="Bunk B."/>
            <person name="Jeske O."/>
            <person name="Meyerdierks A."/>
            <person name="Storesund J.E."/>
            <person name="Kallscheuer N."/>
            <person name="Luecker S."/>
            <person name="Lage O.M."/>
            <person name="Pohl T."/>
            <person name="Merkel B.J."/>
            <person name="Hornburger P."/>
            <person name="Mueller R.-W."/>
            <person name="Bruemmer F."/>
            <person name="Labrenz M."/>
            <person name="Spormann A.M."/>
            <person name="Op den Camp H."/>
            <person name="Overmann J."/>
            <person name="Amann R."/>
            <person name="Jetten M.S.M."/>
            <person name="Mascher T."/>
            <person name="Medema M.H."/>
            <person name="Devos D.P."/>
            <person name="Kaster A.-K."/>
            <person name="Ovreas L."/>
            <person name="Rohde M."/>
            <person name="Galperin M.Y."/>
            <person name="Jogler C."/>
        </authorList>
    </citation>
    <scope>NUCLEOTIDE SEQUENCE [LARGE SCALE GENOMIC DNA]</scope>
    <source>
        <strain evidence="8 9">FF011L</strain>
    </source>
</reference>
<name>A0A517MBM4_9BACT</name>
<comment type="similarity">
    <text evidence="1">Belongs to the sigma-70 factor family. ECF subfamily.</text>
</comment>
<evidence type="ECO:0000256" key="1">
    <source>
        <dbReference type="ARBA" id="ARBA00010641"/>
    </source>
</evidence>
<dbReference type="RefSeq" id="WP_145350572.1">
    <property type="nucleotide sequence ID" value="NZ_CP036262.1"/>
</dbReference>
<dbReference type="InterPro" id="IPR007627">
    <property type="entry name" value="RNA_pol_sigma70_r2"/>
</dbReference>
<dbReference type="InterPro" id="IPR013325">
    <property type="entry name" value="RNA_pol_sigma_r2"/>
</dbReference>
<dbReference type="InterPro" id="IPR014284">
    <property type="entry name" value="RNA_pol_sigma-70_dom"/>
</dbReference>
<dbReference type="InterPro" id="IPR036388">
    <property type="entry name" value="WH-like_DNA-bd_sf"/>
</dbReference>
<dbReference type="InterPro" id="IPR014326">
    <property type="entry name" value="RNA_pol_sigma-70_Plancto"/>
</dbReference>
<dbReference type="SUPFAM" id="SSF88946">
    <property type="entry name" value="Sigma2 domain of RNA polymerase sigma factors"/>
    <property type="match status" value="1"/>
</dbReference>
<dbReference type="Pfam" id="PF04542">
    <property type="entry name" value="Sigma70_r2"/>
    <property type="match status" value="1"/>
</dbReference>
<protein>
    <submittedName>
        <fullName evidence="8">RNA polymerase sigma factor</fullName>
    </submittedName>
</protein>
<dbReference type="InterPro" id="IPR039425">
    <property type="entry name" value="RNA_pol_sigma-70-like"/>
</dbReference>
<dbReference type="Gene3D" id="1.10.10.10">
    <property type="entry name" value="Winged helix-like DNA-binding domain superfamily/Winged helix DNA-binding domain"/>
    <property type="match status" value="1"/>
</dbReference>
<organism evidence="8 9">
    <name type="scientific">Roseimaritima multifibrata</name>
    <dbReference type="NCBI Taxonomy" id="1930274"/>
    <lineage>
        <taxon>Bacteria</taxon>
        <taxon>Pseudomonadati</taxon>
        <taxon>Planctomycetota</taxon>
        <taxon>Planctomycetia</taxon>
        <taxon>Pirellulales</taxon>
        <taxon>Pirellulaceae</taxon>
        <taxon>Roseimaritima</taxon>
    </lineage>
</organism>
<evidence type="ECO:0000256" key="5">
    <source>
        <dbReference type="SAM" id="MobiDB-lite"/>
    </source>
</evidence>
<dbReference type="OrthoDB" id="265297at2"/>
<evidence type="ECO:0000256" key="4">
    <source>
        <dbReference type="ARBA" id="ARBA00023163"/>
    </source>
</evidence>
<dbReference type="EMBL" id="CP036262">
    <property type="protein sequence ID" value="QDS92286.1"/>
    <property type="molecule type" value="Genomic_DNA"/>
</dbReference>
<dbReference type="PANTHER" id="PTHR43133:SF51">
    <property type="entry name" value="RNA POLYMERASE SIGMA FACTOR"/>
    <property type="match status" value="1"/>
</dbReference>
<keyword evidence="4" id="KW-0804">Transcription</keyword>
<accession>A0A517MBM4</accession>
<dbReference type="NCBIfam" id="TIGR02937">
    <property type="entry name" value="sigma70-ECF"/>
    <property type="match status" value="1"/>
</dbReference>
<dbReference type="Pfam" id="PF08281">
    <property type="entry name" value="Sigma70_r4_2"/>
    <property type="match status" value="1"/>
</dbReference>
<gene>
    <name evidence="8" type="ORF">FF011L_10280</name>
</gene>
<evidence type="ECO:0000259" key="7">
    <source>
        <dbReference type="Pfam" id="PF08281"/>
    </source>
</evidence>
<evidence type="ECO:0000256" key="3">
    <source>
        <dbReference type="ARBA" id="ARBA00023082"/>
    </source>
</evidence>
<keyword evidence="2" id="KW-0805">Transcription regulation</keyword>
<evidence type="ECO:0000256" key="2">
    <source>
        <dbReference type="ARBA" id="ARBA00023015"/>
    </source>
</evidence>
<feature type="domain" description="RNA polymerase sigma-70 region 2" evidence="6">
    <location>
        <begin position="24"/>
        <end position="92"/>
    </location>
</feature>
<dbReference type="InterPro" id="IPR013249">
    <property type="entry name" value="RNA_pol_sigma70_r4_t2"/>
</dbReference>
<keyword evidence="3" id="KW-0731">Sigma factor</keyword>
<dbReference type="NCBIfam" id="TIGR02984">
    <property type="entry name" value="Sig-70_plancto1"/>
    <property type="match status" value="1"/>
</dbReference>
<dbReference type="Gene3D" id="1.10.1740.10">
    <property type="match status" value="1"/>
</dbReference>
<evidence type="ECO:0000313" key="9">
    <source>
        <dbReference type="Proteomes" id="UP000320672"/>
    </source>
</evidence>
<sequence>MPETSTTQLVVHAKAGNSEALGRLLERYRGFLLMRAHRYMDERLRRRVDPSDVVQITFLEAQRDLHGFRGSSPAEFGAWLKNILRNNLATAVAQHVTTQKRSLNREANPVRSPDAGSGETQWIASLPAKQSSPSGKAIRMETALELLSALHQLPENQAEAIRLRYIEGLTLIEIVERMDKSDTAVAGLLKRGLQKLRTLLVSPDQEGPAGASEI</sequence>
<dbReference type="GO" id="GO:0006352">
    <property type="term" value="P:DNA-templated transcription initiation"/>
    <property type="evidence" value="ECO:0007669"/>
    <property type="project" value="InterPro"/>
</dbReference>
<feature type="region of interest" description="Disordered" evidence="5">
    <location>
        <begin position="99"/>
        <end position="119"/>
    </location>
</feature>
<dbReference type="GO" id="GO:0003677">
    <property type="term" value="F:DNA binding"/>
    <property type="evidence" value="ECO:0007669"/>
    <property type="project" value="InterPro"/>
</dbReference>
<dbReference type="GO" id="GO:0016987">
    <property type="term" value="F:sigma factor activity"/>
    <property type="evidence" value="ECO:0007669"/>
    <property type="project" value="UniProtKB-KW"/>
</dbReference>
<evidence type="ECO:0000259" key="6">
    <source>
        <dbReference type="Pfam" id="PF04542"/>
    </source>
</evidence>
<dbReference type="Proteomes" id="UP000320672">
    <property type="component" value="Chromosome"/>
</dbReference>